<dbReference type="EMBL" id="ATCF01000030">
    <property type="protein sequence ID" value="EPD97849.1"/>
    <property type="molecule type" value="Genomic_DNA"/>
</dbReference>
<dbReference type="PATRIC" id="fig|1203554.3.peg.2068"/>
<gene>
    <name evidence="8" type="ORF">HMPREF1476_01990</name>
</gene>
<dbReference type="InterPro" id="IPR002638">
    <property type="entry name" value="Quinolinate_PRibosylTrfase_C"/>
</dbReference>
<dbReference type="GO" id="GO:0004514">
    <property type="term" value="F:nicotinate-nucleotide diphosphorylase (carboxylating) activity"/>
    <property type="evidence" value="ECO:0007669"/>
    <property type="project" value="InterPro"/>
</dbReference>
<dbReference type="GO" id="GO:0034213">
    <property type="term" value="P:quinolinate catabolic process"/>
    <property type="evidence" value="ECO:0007669"/>
    <property type="project" value="TreeGrafter"/>
</dbReference>
<dbReference type="AlphaFoldDB" id="S3CB35"/>
<evidence type="ECO:0000259" key="6">
    <source>
        <dbReference type="Pfam" id="PF01729"/>
    </source>
</evidence>
<keyword evidence="4 5" id="KW-0808">Transferase</keyword>
<sequence length="278" mass="29192">MLTTRQWAESILLADCPYEDLTTVGLGIEETCGTVSASLKAPGIAAGIDLAREIFLAAGASVEVFAKDGDSLAARVPFLCARGSAQALHAAYKTAQCVMEYASGIAERTRAMVDAARSVNPQAVVAGTRKHYPGGKRIALAGLLAGGGTVHRLGLSDSILVFDQHRVFTDDFAGAFARLKAANPEKKTAVEASCEAEAREFIELGADIVQCERFAPEALARTADFAKRLGRGTLLSAAGGVNAENAAAYAAAGAVILVTSWPYWGRPRDVKMTFAREA</sequence>
<dbReference type="InterPro" id="IPR013785">
    <property type="entry name" value="Aldolase_TIM"/>
</dbReference>
<evidence type="ECO:0000256" key="5">
    <source>
        <dbReference type="PIRNR" id="PIRNR006250"/>
    </source>
</evidence>
<dbReference type="SUPFAM" id="SSF54675">
    <property type="entry name" value="Nicotinate/Quinolinate PRTase N-terminal domain-like"/>
    <property type="match status" value="1"/>
</dbReference>
<proteinExistence type="inferred from homology"/>
<dbReference type="InterPro" id="IPR022412">
    <property type="entry name" value="Quinolinate_PRibosylTrfase_N"/>
</dbReference>
<evidence type="ECO:0000313" key="9">
    <source>
        <dbReference type="Proteomes" id="UP000014400"/>
    </source>
</evidence>
<dbReference type="HOGENOM" id="CLU_039622_2_1_4"/>
<dbReference type="PIRSF" id="PIRSF006250">
    <property type="entry name" value="NadC_ModD"/>
    <property type="match status" value="1"/>
</dbReference>
<evidence type="ECO:0000256" key="1">
    <source>
        <dbReference type="ARBA" id="ARBA00009400"/>
    </source>
</evidence>
<dbReference type="InterPro" id="IPR036068">
    <property type="entry name" value="Nicotinate_pribotase-like_C"/>
</dbReference>
<organism evidence="8 9">
    <name type="scientific">Sutterella wadsworthensis HGA0223</name>
    <dbReference type="NCBI Taxonomy" id="1203554"/>
    <lineage>
        <taxon>Bacteria</taxon>
        <taxon>Pseudomonadati</taxon>
        <taxon>Pseudomonadota</taxon>
        <taxon>Betaproteobacteria</taxon>
        <taxon>Burkholderiales</taxon>
        <taxon>Sutterellaceae</taxon>
        <taxon>Sutterella</taxon>
    </lineage>
</organism>
<keyword evidence="3 5" id="KW-0328">Glycosyltransferase</keyword>
<evidence type="ECO:0000256" key="3">
    <source>
        <dbReference type="ARBA" id="ARBA00022676"/>
    </source>
</evidence>
<keyword evidence="9" id="KW-1185">Reference proteome</keyword>
<dbReference type="GO" id="GO:0009435">
    <property type="term" value="P:NAD+ biosynthetic process"/>
    <property type="evidence" value="ECO:0007669"/>
    <property type="project" value="InterPro"/>
</dbReference>
<protein>
    <recommendedName>
        <fullName evidence="2">Putative pyrophosphorylase ModD</fullName>
    </recommendedName>
</protein>
<dbReference type="Pfam" id="PF01729">
    <property type="entry name" value="QRPTase_C"/>
    <property type="match status" value="1"/>
</dbReference>
<dbReference type="Pfam" id="PF02749">
    <property type="entry name" value="QRPTase_N"/>
    <property type="match status" value="1"/>
</dbReference>
<dbReference type="GO" id="GO:0005737">
    <property type="term" value="C:cytoplasm"/>
    <property type="evidence" value="ECO:0007669"/>
    <property type="project" value="TreeGrafter"/>
</dbReference>
<dbReference type="InterPro" id="IPR037128">
    <property type="entry name" value="Quinolinate_PRibosylTase_N_sf"/>
</dbReference>
<dbReference type="InterPro" id="IPR027277">
    <property type="entry name" value="NadC/ModD"/>
</dbReference>
<evidence type="ECO:0000313" key="8">
    <source>
        <dbReference type="EMBL" id="EPD97849.1"/>
    </source>
</evidence>
<feature type="domain" description="Quinolinate phosphoribosyl transferase C-terminal" evidence="6">
    <location>
        <begin position="105"/>
        <end position="272"/>
    </location>
</feature>
<dbReference type="SUPFAM" id="SSF51690">
    <property type="entry name" value="Nicotinate/Quinolinate PRTase C-terminal domain-like"/>
    <property type="match status" value="1"/>
</dbReference>
<reference evidence="8 9" key="1">
    <citation type="submission" date="2013-04" db="EMBL/GenBank/DDBJ databases">
        <title>The Genome Sequence of Sutterella wadsworthensis HGA0223.</title>
        <authorList>
            <consortium name="The Broad Institute Genomics Platform"/>
            <person name="Earl A."/>
            <person name="Ward D."/>
            <person name="Feldgarden M."/>
            <person name="Gevers D."/>
            <person name="Schmidt T.M."/>
            <person name="Dover J."/>
            <person name="Dai D."/>
            <person name="Walker B."/>
            <person name="Young S."/>
            <person name="Zeng Q."/>
            <person name="Gargeya S."/>
            <person name="Fitzgerald M."/>
            <person name="Haas B."/>
            <person name="Abouelleil A."/>
            <person name="Allen A.W."/>
            <person name="Alvarado L."/>
            <person name="Arachchi H.M."/>
            <person name="Berlin A.M."/>
            <person name="Chapman S.B."/>
            <person name="Gainer-Dewar J."/>
            <person name="Goldberg J."/>
            <person name="Griggs A."/>
            <person name="Gujja S."/>
            <person name="Hansen M."/>
            <person name="Howarth C."/>
            <person name="Imamovic A."/>
            <person name="Ireland A."/>
            <person name="Larimer J."/>
            <person name="McCowan C."/>
            <person name="Murphy C."/>
            <person name="Pearson M."/>
            <person name="Poon T.W."/>
            <person name="Priest M."/>
            <person name="Roberts A."/>
            <person name="Saif S."/>
            <person name="Shea T."/>
            <person name="Sisk P."/>
            <person name="Sykes S."/>
            <person name="Wortman J."/>
            <person name="Nusbaum C."/>
            <person name="Birren B."/>
        </authorList>
    </citation>
    <scope>NUCLEOTIDE SEQUENCE [LARGE SCALE GENOMIC DNA]</scope>
    <source>
        <strain evidence="8 9">HGA0223</strain>
    </source>
</reference>
<dbReference type="STRING" id="1203554.HMPREF1476_01990"/>
<name>S3CB35_9BURK</name>
<feature type="domain" description="Quinolinate phosphoribosyl transferase N-terminal" evidence="7">
    <location>
        <begin position="20"/>
        <end position="103"/>
    </location>
</feature>
<dbReference type="eggNOG" id="COG0157">
    <property type="taxonomic scope" value="Bacteria"/>
</dbReference>
<evidence type="ECO:0000256" key="4">
    <source>
        <dbReference type="ARBA" id="ARBA00022679"/>
    </source>
</evidence>
<evidence type="ECO:0000259" key="7">
    <source>
        <dbReference type="Pfam" id="PF02749"/>
    </source>
</evidence>
<dbReference type="PANTHER" id="PTHR32179">
    <property type="entry name" value="NICOTINATE-NUCLEOTIDE PYROPHOSPHORYLASE [CARBOXYLATING]"/>
    <property type="match status" value="1"/>
</dbReference>
<comment type="similarity">
    <text evidence="1 5">Belongs to the NadC/ModD family.</text>
</comment>
<dbReference type="Gene3D" id="3.90.1170.20">
    <property type="entry name" value="Quinolinate phosphoribosyl transferase, N-terminal domain"/>
    <property type="match status" value="1"/>
</dbReference>
<accession>S3CB35</accession>
<dbReference type="PANTHER" id="PTHR32179:SF4">
    <property type="entry name" value="PYROPHOSPHORYLASE MODD-RELATED"/>
    <property type="match status" value="1"/>
</dbReference>
<evidence type="ECO:0000256" key="2">
    <source>
        <dbReference type="ARBA" id="ARBA00019205"/>
    </source>
</evidence>
<dbReference type="Gene3D" id="3.20.20.70">
    <property type="entry name" value="Aldolase class I"/>
    <property type="match status" value="1"/>
</dbReference>
<dbReference type="RefSeq" id="WP_016475068.1">
    <property type="nucleotide sequence ID" value="NZ_KE150481.1"/>
</dbReference>
<dbReference type="Proteomes" id="UP000014400">
    <property type="component" value="Unassembled WGS sequence"/>
</dbReference>
<dbReference type="InterPro" id="IPR006242">
    <property type="entry name" value="ModD"/>
</dbReference>
<comment type="caution">
    <text evidence="8">The sequence shown here is derived from an EMBL/GenBank/DDBJ whole genome shotgun (WGS) entry which is preliminary data.</text>
</comment>
<dbReference type="NCBIfam" id="TIGR01334">
    <property type="entry name" value="modD"/>
    <property type="match status" value="1"/>
</dbReference>